<dbReference type="InterPro" id="IPR020904">
    <property type="entry name" value="Sc_DH/Rdtase_CS"/>
</dbReference>
<feature type="compositionally biased region" description="Basic and acidic residues" evidence="4">
    <location>
        <begin position="12"/>
        <end position="24"/>
    </location>
</feature>
<organism evidence="5 6">
    <name type="scientific">Sporothrix eucalyptigena</name>
    <dbReference type="NCBI Taxonomy" id="1812306"/>
    <lineage>
        <taxon>Eukaryota</taxon>
        <taxon>Fungi</taxon>
        <taxon>Dikarya</taxon>
        <taxon>Ascomycota</taxon>
        <taxon>Pezizomycotina</taxon>
        <taxon>Sordariomycetes</taxon>
        <taxon>Sordariomycetidae</taxon>
        <taxon>Ophiostomatales</taxon>
        <taxon>Ophiostomataceae</taxon>
        <taxon>Sporothrix</taxon>
    </lineage>
</organism>
<evidence type="ECO:0000256" key="1">
    <source>
        <dbReference type="ARBA" id="ARBA00006484"/>
    </source>
</evidence>
<sequence>MASKSESPFQGNEHDCSYETDPRQNPELAGSLKGKNVVIAGAGRGIGRACAEFLTHASARSLTLVALEQNELEDTAEACRRINDKLLLKIAVADVCDAARAEEILAEVDRDFDGVDVLLMNAGRPPQWLPTAESDPTIWWNTVAVSLQGAFNYSRFVLPIMQRQKGGTIIFTSSVGAHANSGMASYTIGKLGMVRLCEILHQENFKEHNIKVFSYNPGCIRTRFFTDYVDFLDGKPVGGSYLVKGVSGEQKSAETVKNFFTGVTFDTPQLAAGLVTALAAGKLDFMSGRFLDASRHINEYIAEKEATQKQDLHRVKLHLAERFIPTSDF</sequence>
<dbReference type="Pfam" id="PF00106">
    <property type="entry name" value="adh_short"/>
    <property type="match status" value="1"/>
</dbReference>
<keyword evidence="6" id="KW-1185">Reference proteome</keyword>
<evidence type="ECO:0000313" key="5">
    <source>
        <dbReference type="EMBL" id="CAK7221446.1"/>
    </source>
</evidence>
<protein>
    <submittedName>
        <fullName evidence="5">Uncharacterized protein</fullName>
    </submittedName>
</protein>
<dbReference type="InterPro" id="IPR002347">
    <property type="entry name" value="SDR_fam"/>
</dbReference>
<accession>A0ABP0BPS6</accession>
<dbReference type="Gene3D" id="3.40.50.720">
    <property type="entry name" value="NAD(P)-binding Rossmann-like Domain"/>
    <property type="match status" value="1"/>
</dbReference>
<dbReference type="PANTHER" id="PTHR43008">
    <property type="entry name" value="BENZIL REDUCTASE"/>
    <property type="match status" value="1"/>
</dbReference>
<reference evidence="5 6" key="1">
    <citation type="submission" date="2024-01" db="EMBL/GenBank/DDBJ databases">
        <authorList>
            <person name="Allen C."/>
            <person name="Tagirdzhanova G."/>
        </authorList>
    </citation>
    <scope>NUCLEOTIDE SEQUENCE [LARGE SCALE GENOMIC DNA]</scope>
</reference>
<comment type="similarity">
    <text evidence="1">Belongs to the short-chain dehydrogenases/reductases (SDR) family.</text>
</comment>
<keyword evidence="3" id="KW-0560">Oxidoreductase</keyword>
<dbReference type="PROSITE" id="PS00061">
    <property type="entry name" value="ADH_SHORT"/>
    <property type="match status" value="1"/>
</dbReference>
<keyword evidence="2" id="KW-0521">NADP</keyword>
<gene>
    <name evidence="5" type="ORF">SEUCBS140593_004571</name>
</gene>
<comment type="caution">
    <text evidence="5">The sequence shown here is derived from an EMBL/GenBank/DDBJ whole genome shotgun (WGS) entry which is preliminary data.</text>
</comment>
<dbReference type="Proteomes" id="UP001642482">
    <property type="component" value="Unassembled WGS sequence"/>
</dbReference>
<name>A0ABP0BPS6_9PEZI</name>
<dbReference type="PANTHER" id="PTHR43008:SF4">
    <property type="entry name" value="CHAIN DEHYDROGENASE, PUTATIVE (AFU_ORTHOLOGUE AFUA_4G08710)-RELATED"/>
    <property type="match status" value="1"/>
</dbReference>
<evidence type="ECO:0000256" key="3">
    <source>
        <dbReference type="ARBA" id="ARBA00023002"/>
    </source>
</evidence>
<evidence type="ECO:0000256" key="2">
    <source>
        <dbReference type="ARBA" id="ARBA00022857"/>
    </source>
</evidence>
<dbReference type="CDD" id="cd05233">
    <property type="entry name" value="SDR_c"/>
    <property type="match status" value="1"/>
</dbReference>
<proteinExistence type="inferred from homology"/>
<evidence type="ECO:0000313" key="6">
    <source>
        <dbReference type="Proteomes" id="UP001642482"/>
    </source>
</evidence>
<feature type="compositionally biased region" description="Polar residues" evidence="4">
    <location>
        <begin position="1"/>
        <end position="10"/>
    </location>
</feature>
<dbReference type="InterPro" id="IPR036291">
    <property type="entry name" value="NAD(P)-bd_dom_sf"/>
</dbReference>
<dbReference type="PRINTS" id="PR00081">
    <property type="entry name" value="GDHRDH"/>
</dbReference>
<feature type="region of interest" description="Disordered" evidence="4">
    <location>
        <begin position="1"/>
        <end position="29"/>
    </location>
</feature>
<dbReference type="EMBL" id="CAWUHD010000040">
    <property type="protein sequence ID" value="CAK7221446.1"/>
    <property type="molecule type" value="Genomic_DNA"/>
</dbReference>
<evidence type="ECO:0000256" key="4">
    <source>
        <dbReference type="SAM" id="MobiDB-lite"/>
    </source>
</evidence>
<dbReference type="SUPFAM" id="SSF51735">
    <property type="entry name" value="NAD(P)-binding Rossmann-fold domains"/>
    <property type="match status" value="1"/>
</dbReference>